<accession>A0AAD7EUW6</accession>
<protein>
    <submittedName>
        <fullName evidence="1">Uncharacterized protein</fullName>
    </submittedName>
</protein>
<comment type="caution">
    <text evidence="1">The sequence shown here is derived from an EMBL/GenBank/DDBJ whole genome shotgun (WGS) entry which is preliminary data.</text>
</comment>
<reference evidence="1" key="1">
    <citation type="submission" date="2023-03" db="EMBL/GenBank/DDBJ databases">
        <title>Massive genome expansion in bonnet fungi (Mycena s.s.) driven by repeated elements and novel gene families across ecological guilds.</title>
        <authorList>
            <consortium name="Lawrence Berkeley National Laboratory"/>
            <person name="Harder C.B."/>
            <person name="Miyauchi S."/>
            <person name="Viragh M."/>
            <person name="Kuo A."/>
            <person name="Thoen E."/>
            <person name="Andreopoulos B."/>
            <person name="Lu D."/>
            <person name="Skrede I."/>
            <person name="Drula E."/>
            <person name="Henrissat B."/>
            <person name="Morin E."/>
            <person name="Kohler A."/>
            <person name="Barry K."/>
            <person name="LaButti K."/>
            <person name="Morin E."/>
            <person name="Salamov A."/>
            <person name="Lipzen A."/>
            <person name="Mereny Z."/>
            <person name="Hegedus B."/>
            <person name="Baldrian P."/>
            <person name="Stursova M."/>
            <person name="Weitz H."/>
            <person name="Taylor A."/>
            <person name="Grigoriev I.V."/>
            <person name="Nagy L.G."/>
            <person name="Martin F."/>
            <person name="Kauserud H."/>
        </authorList>
    </citation>
    <scope>NUCLEOTIDE SEQUENCE</scope>
    <source>
        <strain evidence="1">CBHHK002</strain>
    </source>
</reference>
<dbReference type="EMBL" id="JARIHO010000013">
    <property type="protein sequence ID" value="KAJ7351454.1"/>
    <property type="molecule type" value="Genomic_DNA"/>
</dbReference>
<dbReference type="AlphaFoldDB" id="A0AAD7EUW6"/>
<name>A0AAD7EUW6_9AGAR</name>
<sequence>MSQRVAAVHLSVLLRTSGRISFEGYKRTSARYGHFSLRVQLRNGVKQKDYRLTMCRYLPSSLGEPKHEMHSAPETFRWAVLSFAFVRKTKEPVGTLSSLRRLADLHVIFEDDETALHPFHAALDGGTKTGIPHFKAKCMTATDDIMVRRGDLAQAKKMWAGAHPLFVRSSRMKDAAAVEERLQLKDFFAWPPHSKRAGRNSSSPCSSYESLDATRTFINPPLSTTYPLLAHNDPPHDFQIPEIVEFLARARDRLDSLDHEIAAPVQGRDAIAENMRSHTAVISTIRRLPVEILCTIFSMMLVQPAHMELPQAPWSRARFSTLAQRRCRAQLPLVLVWLPYIAILRSRWNTQKKNSSIVPGRRPSMSPSTADSTCFPKRWNACGRWGTLSIQTSSHYLDDIKDRLLMLRGISVASLSLPCPIAFDFNAPSPDAYSRAIVITSITDHFPALGLWTGGHLRGTMDQSSRKAFEISLCVSTTKCLKHILSPGLEELVVGANLSDDAAGMDEDIIELLARSSYTLLRLSPFKFEATIALLHACRGCRVTCFPARKAPQFNRPLFGAARILSLRVCDQRGLGAFPTTGWVPTAAVLWDVGRCQEPVHKIPTPPRYEKMRATDPYSVKRYAEHPGLSTNQISES</sequence>
<evidence type="ECO:0000313" key="2">
    <source>
        <dbReference type="Proteomes" id="UP001218218"/>
    </source>
</evidence>
<keyword evidence="2" id="KW-1185">Reference proteome</keyword>
<organism evidence="1 2">
    <name type="scientific">Mycena albidolilacea</name>
    <dbReference type="NCBI Taxonomy" id="1033008"/>
    <lineage>
        <taxon>Eukaryota</taxon>
        <taxon>Fungi</taxon>
        <taxon>Dikarya</taxon>
        <taxon>Basidiomycota</taxon>
        <taxon>Agaricomycotina</taxon>
        <taxon>Agaricomycetes</taxon>
        <taxon>Agaricomycetidae</taxon>
        <taxon>Agaricales</taxon>
        <taxon>Marasmiineae</taxon>
        <taxon>Mycenaceae</taxon>
        <taxon>Mycena</taxon>
    </lineage>
</organism>
<dbReference type="Proteomes" id="UP001218218">
    <property type="component" value="Unassembled WGS sequence"/>
</dbReference>
<gene>
    <name evidence="1" type="ORF">DFH08DRAFT_992957</name>
</gene>
<evidence type="ECO:0000313" key="1">
    <source>
        <dbReference type="EMBL" id="KAJ7351454.1"/>
    </source>
</evidence>
<proteinExistence type="predicted"/>